<evidence type="ECO:0000256" key="1">
    <source>
        <dbReference type="ARBA" id="ARBA00000553"/>
    </source>
</evidence>
<comment type="catalytic activity">
    <reaction evidence="8">
        <text>adenosine + phosphate = alpha-D-ribose 1-phosphate + adenine</text>
        <dbReference type="Rhea" id="RHEA:27642"/>
        <dbReference type="ChEBI" id="CHEBI:16335"/>
        <dbReference type="ChEBI" id="CHEBI:16708"/>
        <dbReference type="ChEBI" id="CHEBI:43474"/>
        <dbReference type="ChEBI" id="CHEBI:57720"/>
        <dbReference type="EC" id="2.4.2.1"/>
    </reaction>
    <physiologicalReaction direction="left-to-right" evidence="8">
        <dbReference type="Rhea" id="RHEA:27643"/>
    </physiologicalReaction>
</comment>
<evidence type="ECO:0000256" key="5">
    <source>
        <dbReference type="ARBA" id="ARBA00022801"/>
    </source>
</evidence>
<evidence type="ECO:0000256" key="7">
    <source>
        <dbReference type="ARBA" id="ARBA00047989"/>
    </source>
</evidence>
<comment type="catalytic activity">
    <reaction evidence="7">
        <text>adenosine + H2O + H(+) = inosine + NH4(+)</text>
        <dbReference type="Rhea" id="RHEA:24408"/>
        <dbReference type="ChEBI" id="CHEBI:15377"/>
        <dbReference type="ChEBI" id="CHEBI:15378"/>
        <dbReference type="ChEBI" id="CHEBI:16335"/>
        <dbReference type="ChEBI" id="CHEBI:17596"/>
        <dbReference type="ChEBI" id="CHEBI:28938"/>
        <dbReference type="EC" id="3.5.4.4"/>
    </reaction>
    <physiologicalReaction direction="left-to-right" evidence="7">
        <dbReference type="Rhea" id="RHEA:24409"/>
    </physiologicalReaction>
</comment>
<evidence type="ECO:0000313" key="11">
    <source>
        <dbReference type="EMBL" id="TXS91364.1"/>
    </source>
</evidence>
<comment type="caution">
    <text evidence="11">The sequence shown here is derived from an EMBL/GenBank/DDBJ whole genome shotgun (WGS) entry which is preliminary data.</text>
</comment>
<comment type="catalytic activity">
    <reaction evidence="9">
        <text>S-methyl-5'-thioadenosine + phosphate = 5-(methylsulfanyl)-alpha-D-ribose 1-phosphate + adenine</text>
        <dbReference type="Rhea" id="RHEA:11852"/>
        <dbReference type="ChEBI" id="CHEBI:16708"/>
        <dbReference type="ChEBI" id="CHEBI:17509"/>
        <dbReference type="ChEBI" id="CHEBI:43474"/>
        <dbReference type="ChEBI" id="CHEBI:58533"/>
        <dbReference type="EC" id="2.4.2.28"/>
    </reaction>
    <physiologicalReaction direction="left-to-right" evidence="9">
        <dbReference type="Rhea" id="RHEA:11853"/>
    </physiologicalReaction>
</comment>
<evidence type="ECO:0000256" key="8">
    <source>
        <dbReference type="ARBA" id="ARBA00048968"/>
    </source>
</evidence>
<dbReference type="SUPFAM" id="SSF64438">
    <property type="entry name" value="CNF1/YfiH-like putative cysteine hydrolases"/>
    <property type="match status" value="1"/>
</dbReference>
<dbReference type="Pfam" id="PF02578">
    <property type="entry name" value="Cu-oxidase_4"/>
    <property type="match status" value="1"/>
</dbReference>
<dbReference type="EMBL" id="VRZA01000006">
    <property type="protein sequence ID" value="TXS91364.1"/>
    <property type="molecule type" value="Genomic_DNA"/>
</dbReference>
<protein>
    <recommendedName>
        <fullName evidence="10">Purine nucleoside phosphorylase</fullName>
    </recommendedName>
</protein>
<dbReference type="GO" id="GO:0005507">
    <property type="term" value="F:copper ion binding"/>
    <property type="evidence" value="ECO:0007669"/>
    <property type="project" value="TreeGrafter"/>
</dbReference>
<evidence type="ECO:0000256" key="6">
    <source>
        <dbReference type="ARBA" id="ARBA00022833"/>
    </source>
</evidence>
<accession>A0A5C8ZUB5</accession>
<sequence>MTLRVIEAGWPAPANVVAFTTTRRGGHSRGPYASFNLGHHVGDQPDAVSANRLQLQQQLPAGCEVQWLNQVHGTEVTAATGHGLPEADASVAAEPGVASAVLTADCLPVLFCDRSGTCVAAAHAGWRGLQAGVLEATVAALPAAADDLLAWMGPAIGPSAFEVGPEVREAFLAVLADRSSPAALTTCFRPSSKAGHYLADLYALARLHLKSVGVSAIYGGEHCTFTEAEDFFSYRRDGETGRMASVIALL</sequence>
<dbReference type="PANTHER" id="PTHR30616:SF2">
    <property type="entry name" value="PURINE NUCLEOSIDE PHOSPHORYLASE LACC1"/>
    <property type="match status" value="1"/>
</dbReference>
<name>A0A5C8ZUB5_9GAMM</name>
<keyword evidence="3" id="KW-0808">Transferase</keyword>
<gene>
    <name evidence="11" type="primary">pgeF</name>
    <name evidence="11" type="ORF">FV139_16700</name>
</gene>
<evidence type="ECO:0000256" key="4">
    <source>
        <dbReference type="ARBA" id="ARBA00022723"/>
    </source>
</evidence>
<dbReference type="InterPro" id="IPR011324">
    <property type="entry name" value="Cytotoxic_necrot_fac-like_cat"/>
</dbReference>
<organism evidence="11 12">
    <name type="scientific">Parahaliea maris</name>
    <dbReference type="NCBI Taxonomy" id="2716870"/>
    <lineage>
        <taxon>Bacteria</taxon>
        <taxon>Pseudomonadati</taxon>
        <taxon>Pseudomonadota</taxon>
        <taxon>Gammaproteobacteria</taxon>
        <taxon>Cellvibrionales</taxon>
        <taxon>Halieaceae</taxon>
        <taxon>Parahaliea</taxon>
    </lineage>
</organism>
<dbReference type="InterPro" id="IPR003730">
    <property type="entry name" value="Cu_polyphenol_OxRdtase"/>
</dbReference>
<evidence type="ECO:0000256" key="2">
    <source>
        <dbReference type="ARBA" id="ARBA00007353"/>
    </source>
</evidence>
<dbReference type="NCBIfam" id="TIGR00726">
    <property type="entry name" value="peptidoglycan editing factor PgeF"/>
    <property type="match status" value="1"/>
</dbReference>
<keyword evidence="5" id="KW-0378">Hydrolase</keyword>
<dbReference type="Gene3D" id="3.60.140.10">
    <property type="entry name" value="CNF1/YfiH-like putative cysteine hydrolases"/>
    <property type="match status" value="1"/>
</dbReference>
<evidence type="ECO:0000313" key="12">
    <source>
        <dbReference type="Proteomes" id="UP000321039"/>
    </source>
</evidence>
<dbReference type="InterPro" id="IPR038371">
    <property type="entry name" value="Cu_polyphenol_OxRdtase_sf"/>
</dbReference>
<dbReference type="PANTHER" id="PTHR30616">
    <property type="entry name" value="UNCHARACTERIZED PROTEIN YFIH"/>
    <property type="match status" value="1"/>
</dbReference>
<dbReference type="Proteomes" id="UP000321039">
    <property type="component" value="Unassembled WGS sequence"/>
</dbReference>
<keyword evidence="12" id="KW-1185">Reference proteome</keyword>
<evidence type="ECO:0000256" key="10">
    <source>
        <dbReference type="RuleBase" id="RU361274"/>
    </source>
</evidence>
<comment type="similarity">
    <text evidence="2 10">Belongs to the purine nucleoside phosphorylase YfiH/LACC1 family.</text>
</comment>
<dbReference type="GO" id="GO:0016787">
    <property type="term" value="F:hydrolase activity"/>
    <property type="evidence" value="ECO:0007669"/>
    <property type="project" value="UniProtKB-KW"/>
</dbReference>
<evidence type="ECO:0000256" key="3">
    <source>
        <dbReference type="ARBA" id="ARBA00022679"/>
    </source>
</evidence>
<proteinExistence type="inferred from homology"/>
<dbReference type="AlphaFoldDB" id="A0A5C8ZUB5"/>
<evidence type="ECO:0000256" key="9">
    <source>
        <dbReference type="ARBA" id="ARBA00049893"/>
    </source>
</evidence>
<keyword evidence="4" id="KW-0479">Metal-binding</keyword>
<reference evidence="11 12" key="1">
    <citation type="submission" date="2019-08" db="EMBL/GenBank/DDBJ databases">
        <title>Parahaliea maris sp. nov., isolated from the surface seawater.</title>
        <authorList>
            <person name="Liu Y."/>
        </authorList>
    </citation>
    <scope>NUCLEOTIDE SEQUENCE [LARGE SCALE GENOMIC DNA]</scope>
    <source>
        <strain evidence="11 12">HSLHS9</strain>
    </source>
</reference>
<comment type="catalytic activity">
    <reaction evidence="1">
        <text>inosine + phosphate = alpha-D-ribose 1-phosphate + hypoxanthine</text>
        <dbReference type="Rhea" id="RHEA:27646"/>
        <dbReference type="ChEBI" id="CHEBI:17368"/>
        <dbReference type="ChEBI" id="CHEBI:17596"/>
        <dbReference type="ChEBI" id="CHEBI:43474"/>
        <dbReference type="ChEBI" id="CHEBI:57720"/>
        <dbReference type="EC" id="2.4.2.1"/>
    </reaction>
    <physiologicalReaction direction="left-to-right" evidence="1">
        <dbReference type="Rhea" id="RHEA:27647"/>
    </physiologicalReaction>
</comment>
<keyword evidence="6" id="KW-0862">Zinc</keyword>
<dbReference type="GO" id="GO:0017061">
    <property type="term" value="F:S-methyl-5-thioadenosine phosphorylase activity"/>
    <property type="evidence" value="ECO:0007669"/>
    <property type="project" value="UniProtKB-EC"/>
</dbReference>
<dbReference type="CDD" id="cd16833">
    <property type="entry name" value="YfiH"/>
    <property type="match status" value="1"/>
</dbReference>